<evidence type="ECO:0000256" key="4">
    <source>
        <dbReference type="ARBA" id="ARBA00022519"/>
    </source>
</evidence>
<dbReference type="RefSeq" id="WP_090860376.1">
    <property type="nucleotide sequence ID" value="NZ_FMZM01000014.1"/>
</dbReference>
<evidence type="ECO:0000256" key="2">
    <source>
        <dbReference type="ARBA" id="ARBA00022448"/>
    </source>
</evidence>
<dbReference type="InterPro" id="IPR001851">
    <property type="entry name" value="ABC_transp_permease"/>
</dbReference>
<name>A0A1G6ZQA0_9ACTN</name>
<keyword evidence="5" id="KW-0812">Transmembrane</keyword>
<proteinExistence type="predicted"/>
<keyword evidence="4" id="KW-0997">Cell inner membrane</keyword>
<keyword evidence="6" id="KW-1133">Transmembrane helix</keyword>
<dbReference type="AlphaFoldDB" id="A0A1G6ZQA0"/>
<protein>
    <recommendedName>
        <fullName evidence="8">Autoinducer 2 import system permease protein LsrD</fullName>
    </recommendedName>
</protein>
<accession>A0A1G6ZQA0</accession>
<dbReference type="GO" id="GO:0005886">
    <property type="term" value="C:plasma membrane"/>
    <property type="evidence" value="ECO:0007669"/>
    <property type="project" value="UniProtKB-SubCell"/>
</dbReference>
<gene>
    <name evidence="9" type="ORF">SAMN05421872_1142</name>
</gene>
<reference evidence="9 10" key="1">
    <citation type="submission" date="2016-10" db="EMBL/GenBank/DDBJ databases">
        <authorList>
            <person name="de Groot N.N."/>
        </authorList>
    </citation>
    <scope>NUCLEOTIDE SEQUENCE [LARGE SCALE GENOMIC DNA]</scope>
    <source>
        <strain evidence="9 10">CGMCC 4.6858</strain>
    </source>
</reference>
<evidence type="ECO:0000256" key="1">
    <source>
        <dbReference type="ARBA" id="ARBA00004651"/>
    </source>
</evidence>
<dbReference type="STRING" id="1045774.SAMN05421872_1142"/>
<keyword evidence="3" id="KW-1003">Cell membrane</keyword>
<evidence type="ECO:0000313" key="9">
    <source>
        <dbReference type="EMBL" id="SDE04672.1"/>
    </source>
</evidence>
<dbReference type="PANTHER" id="PTHR32196">
    <property type="entry name" value="ABC TRANSPORTER PERMEASE PROTEIN YPHD-RELATED-RELATED"/>
    <property type="match status" value="1"/>
</dbReference>
<dbReference type="GO" id="GO:0022857">
    <property type="term" value="F:transmembrane transporter activity"/>
    <property type="evidence" value="ECO:0007669"/>
    <property type="project" value="InterPro"/>
</dbReference>
<dbReference type="Proteomes" id="UP000199034">
    <property type="component" value="Unassembled WGS sequence"/>
</dbReference>
<comment type="subcellular location">
    <subcellularLocation>
        <location evidence="1">Cell membrane</location>
        <topology evidence="1">Multi-pass membrane protein</topology>
    </subcellularLocation>
</comment>
<keyword evidence="2" id="KW-0813">Transport</keyword>
<dbReference type="EMBL" id="FMZM01000014">
    <property type="protein sequence ID" value="SDE04672.1"/>
    <property type="molecule type" value="Genomic_DNA"/>
</dbReference>
<keyword evidence="7" id="KW-0472">Membrane</keyword>
<dbReference type="PANTHER" id="PTHR32196:SF71">
    <property type="entry name" value="AUTOINDUCER 2 IMPORT SYSTEM PERMEASE PROTEIN LSRD"/>
    <property type="match status" value="1"/>
</dbReference>
<evidence type="ECO:0000256" key="8">
    <source>
        <dbReference type="ARBA" id="ARBA00039381"/>
    </source>
</evidence>
<organism evidence="9 10">
    <name type="scientific">Nocardioides lianchengensis</name>
    <dbReference type="NCBI Taxonomy" id="1045774"/>
    <lineage>
        <taxon>Bacteria</taxon>
        <taxon>Bacillati</taxon>
        <taxon>Actinomycetota</taxon>
        <taxon>Actinomycetes</taxon>
        <taxon>Propionibacteriales</taxon>
        <taxon>Nocardioidaceae</taxon>
        <taxon>Nocardioides</taxon>
    </lineage>
</organism>
<sequence length="364" mass="38304">MSTLTDHPETSARKTRTYAAYSRPFWQRVVFSREFAVIALLIAAIVYSRSQVDYFDGPQTMYYLFRDSASILLLALPMTAIIITGEIDLSVASTVGLTSVAFGMLHSDAGLSMTVAALLAIVIGAVCGAFNGFLIAYVGLPSIAVTIGTLALFRGIAAGLLGTESRTDFSEKWTDLAKERIIEDQPYPMILIPFVVLAIVFVLLLHFSPFGRGVFEIGLNDEAAHFTGVDVARTKAILFVLSGAVAGFVGIYTTLVTGVARAENSVGLELQVIAAVLLGGVSIFGGKGALHGVIAGVLLIGVIQRAMLLSGETINIINIVIGVLLVLSVMSTSLLAGVRRLAAASKGARSSGRTSDSAGKRSLS</sequence>
<dbReference type="Pfam" id="PF02653">
    <property type="entry name" value="BPD_transp_2"/>
    <property type="match status" value="1"/>
</dbReference>
<evidence type="ECO:0000256" key="6">
    <source>
        <dbReference type="ARBA" id="ARBA00022989"/>
    </source>
</evidence>
<dbReference type="OrthoDB" id="7947581at2"/>
<evidence type="ECO:0000256" key="5">
    <source>
        <dbReference type="ARBA" id="ARBA00022692"/>
    </source>
</evidence>
<keyword evidence="10" id="KW-1185">Reference proteome</keyword>
<evidence type="ECO:0000256" key="7">
    <source>
        <dbReference type="ARBA" id="ARBA00023136"/>
    </source>
</evidence>
<evidence type="ECO:0000256" key="3">
    <source>
        <dbReference type="ARBA" id="ARBA00022475"/>
    </source>
</evidence>
<evidence type="ECO:0000313" key="10">
    <source>
        <dbReference type="Proteomes" id="UP000199034"/>
    </source>
</evidence>
<dbReference type="CDD" id="cd06579">
    <property type="entry name" value="TM_PBP1_transp_AraH_like"/>
    <property type="match status" value="1"/>
</dbReference>